<evidence type="ECO:0008006" key="3">
    <source>
        <dbReference type="Google" id="ProtNLM"/>
    </source>
</evidence>
<name>A0ABW2YF15_9GAMM</name>
<comment type="caution">
    <text evidence="1">The sequence shown here is derived from an EMBL/GenBank/DDBJ whole genome shotgun (WGS) entry which is preliminary data.</text>
</comment>
<evidence type="ECO:0000313" key="1">
    <source>
        <dbReference type="EMBL" id="MFD0726967.1"/>
    </source>
</evidence>
<sequence>MPGRILWQGQPWEDLFDADVIGDGPQAHSFTDDGVPMKFAHIQHGTKRPDIGFTVRIGGVDVDVTTLWAQKGSAVYINTAAVPADLIVVNEGSTPPVTATVSMAFNRNGTVTFVNGGAATANFILNPTSTSGDAYRVRFRLISKSTAGTLSGTLDTWLQISESRSIALSVTVPNAVFVTAWANLQIDIQRISDGATVHTYAVRMEAGAGIT</sequence>
<organism evidence="1 2">
    <name type="scientific">Lysobacter brunescens</name>
    <dbReference type="NCBI Taxonomy" id="262323"/>
    <lineage>
        <taxon>Bacteria</taxon>
        <taxon>Pseudomonadati</taxon>
        <taxon>Pseudomonadota</taxon>
        <taxon>Gammaproteobacteria</taxon>
        <taxon>Lysobacterales</taxon>
        <taxon>Lysobacteraceae</taxon>
        <taxon>Lysobacter</taxon>
    </lineage>
</organism>
<keyword evidence="2" id="KW-1185">Reference proteome</keyword>
<gene>
    <name evidence="1" type="ORF">ACFQ0E_15320</name>
</gene>
<dbReference type="EMBL" id="JBHTIF010000003">
    <property type="protein sequence ID" value="MFD0726967.1"/>
    <property type="molecule type" value="Genomic_DNA"/>
</dbReference>
<reference evidence="2" key="1">
    <citation type="journal article" date="2019" name="Int. J. Syst. Evol. Microbiol.">
        <title>The Global Catalogue of Microorganisms (GCM) 10K type strain sequencing project: providing services to taxonomists for standard genome sequencing and annotation.</title>
        <authorList>
            <consortium name="The Broad Institute Genomics Platform"/>
            <consortium name="The Broad Institute Genome Sequencing Center for Infectious Disease"/>
            <person name="Wu L."/>
            <person name="Ma J."/>
        </authorList>
    </citation>
    <scope>NUCLEOTIDE SEQUENCE [LARGE SCALE GENOMIC DNA]</scope>
    <source>
        <strain evidence="2">CCUG 55585</strain>
    </source>
</reference>
<evidence type="ECO:0000313" key="2">
    <source>
        <dbReference type="Proteomes" id="UP001597110"/>
    </source>
</evidence>
<accession>A0ABW2YF15</accession>
<dbReference type="Proteomes" id="UP001597110">
    <property type="component" value="Unassembled WGS sequence"/>
</dbReference>
<protein>
    <recommendedName>
        <fullName evidence="3">Minor tail protein</fullName>
    </recommendedName>
</protein>
<dbReference type="RefSeq" id="WP_386825271.1">
    <property type="nucleotide sequence ID" value="NZ_JBHTIF010000003.1"/>
</dbReference>
<proteinExistence type="predicted"/>